<dbReference type="PROSITE" id="PS00592">
    <property type="entry name" value="GH9_2"/>
    <property type="match status" value="1"/>
</dbReference>
<evidence type="ECO:0000313" key="11">
    <source>
        <dbReference type="EMBL" id="CAH9097996.1"/>
    </source>
</evidence>
<dbReference type="PANTHER" id="PTHR22298">
    <property type="entry name" value="ENDO-1,4-BETA-GLUCANASE"/>
    <property type="match status" value="1"/>
</dbReference>
<evidence type="ECO:0000256" key="1">
    <source>
        <dbReference type="ARBA" id="ARBA00000966"/>
    </source>
</evidence>
<keyword evidence="7 8" id="KW-0624">Polysaccharide degradation</keyword>
<comment type="caution">
    <text evidence="11">The sequence shown here is derived from an EMBL/GenBank/DDBJ whole genome shotgun (WGS) entry which is preliminary data.</text>
</comment>
<dbReference type="Pfam" id="PF00759">
    <property type="entry name" value="Glyco_hydro_9"/>
    <property type="match status" value="1"/>
</dbReference>
<evidence type="ECO:0000259" key="10">
    <source>
        <dbReference type="Pfam" id="PF00759"/>
    </source>
</evidence>
<dbReference type="InterPro" id="IPR012341">
    <property type="entry name" value="6hp_glycosidase-like_sf"/>
</dbReference>
<organism evidence="11 12">
    <name type="scientific">Cuscuta europaea</name>
    <name type="common">European dodder</name>
    <dbReference type="NCBI Taxonomy" id="41803"/>
    <lineage>
        <taxon>Eukaryota</taxon>
        <taxon>Viridiplantae</taxon>
        <taxon>Streptophyta</taxon>
        <taxon>Embryophyta</taxon>
        <taxon>Tracheophyta</taxon>
        <taxon>Spermatophyta</taxon>
        <taxon>Magnoliopsida</taxon>
        <taxon>eudicotyledons</taxon>
        <taxon>Gunneridae</taxon>
        <taxon>Pentapetalae</taxon>
        <taxon>asterids</taxon>
        <taxon>lamiids</taxon>
        <taxon>Solanales</taxon>
        <taxon>Convolvulaceae</taxon>
        <taxon>Cuscuteae</taxon>
        <taxon>Cuscuta</taxon>
        <taxon>Cuscuta subgen. Cuscuta</taxon>
    </lineage>
</organism>
<evidence type="ECO:0000256" key="6">
    <source>
        <dbReference type="ARBA" id="ARBA00023295"/>
    </source>
</evidence>
<evidence type="ECO:0000256" key="2">
    <source>
        <dbReference type="ARBA" id="ARBA00007072"/>
    </source>
</evidence>
<feature type="active site" evidence="8">
    <location>
        <position position="419"/>
    </location>
</feature>
<dbReference type="EMBL" id="CAMAPE010000035">
    <property type="protein sequence ID" value="CAH9097996.1"/>
    <property type="molecule type" value="Genomic_DNA"/>
</dbReference>
<keyword evidence="3 8" id="KW-0378">Hydrolase</keyword>
<evidence type="ECO:0000256" key="3">
    <source>
        <dbReference type="ARBA" id="ARBA00022801"/>
    </source>
</evidence>
<comment type="catalytic activity">
    <reaction evidence="1 9">
        <text>Endohydrolysis of (1-&gt;4)-beta-D-glucosidic linkages in cellulose, lichenin and cereal beta-D-glucans.</text>
        <dbReference type="EC" id="3.2.1.4"/>
    </reaction>
</comment>
<gene>
    <name evidence="11" type="ORF">CEURO_LOCUS14110</name>
</gene>
<comment type="similarity">
    <text evidence="2 8 9">Belongs to the glycosyl hydrolase 9 (cellulase E) family.</text>
</comment>
<dbReference type="InterPro" id="IPR008928">
    <property type="entry name" value="6-hairpin_glycosidase_sf"/>
</dbReference>
<dbReference type="EC" id="3.2.1.4" evidence="9"/>
<dbReference type="Proteomes" id="UP001152484">
    <property type="component" value="Unassembled WGS sequence"/>
</dbReference>
<evidence type="ECO:0000313" key="12">
    <source>
        <dbReference type="Proteomes" id="UP001152484"/>
    </source>
</evidence>
<sequence length="498" mass="55280">MMMMMGSGKSMWTGHHLLVAAVTFLGIVVPAKQHDYADALSKSILFFEGQRSGKLPTNQRISWRRNSALNDGHDLGVDLVGGYYDAGDNVKFHFPMAFTTTMLSWSVLEYWREMGNNELENAKEAIKWGTDYLMKATSKVSDGVVFVQVGDPNSDHTNWERPEDMTTDRTAYSVTTASPASEVPAEMAAALAASSLVFRKSDRDYPYQLLQRAILVFEFADKYRGSIKVCDAKDAMCPFYCSFNGYEDELLWGATWLFKATKNAYYWNYVNTNAKQIQGDVSEFGWDAKNVGINVLISNILLNQGSHDSSPFIDDANTFVCGVLPQSPSKSVSFSQGGLLFKEDDVNMQHVTGISFLVLTYAKSLDKSGKQIDCGSNSVVTSADLIKFVKSQVDYILGSNPMKMSYMVGYGKKYPQYIHHRGSSLPSLHNHPDSFSGDDAWQIFHSSTPNANQLTGALVGGPNINDEYTDTRLDSQHTEPTTYLNAPLVGVLAHFTQH</sequence>
<name>A0A9P0ZFE1_CUSEU</name>
<feature type="signal peptide" evidence="9">
    <location>
        <begin position="1"/>
        <end position="33"/>
    </location>
</feature>
<keyword evidence="4 9" id="KW-0136">Cellulose degradation</keyword>
<dbReference type="SUPFAM" id="SSF48208">
    <property type="entry name" value="Six-hairpin glycosidases"/>
    <property type="match status" value="1"/>
</dbReference>
<evidence type="ECO:0000256" key="4">
    <source>
        <dbReference type="ARBA" id="ARBA00023001"/>
    </source>
</evidence>
<evidence type="ECO:0000256" key="9">
    <source>
        <dbReference type="RuleBase" id="RU361166"/>
    </source>
</evidence>
<keyword evidence="6 8" id="KW-0326">Glycosidase</keyword>
<evidence type="ECO:0000256" key="7">
    <source>
        <dbReference type="ARBA" id="ARBA00023326"/>
    </source>
</evidence>
<keyword evidence="5 8" id="KW-0119">Carbohydrate metabolism</keyword>
<dbReference type="GO" id="GO:0030245">
    <property type="term" value="P:cellulose catabolic process"/>
    <property type="evidence" value="ECO:0007669"/>
    <property type="project" value="UniProtKB-KW"/>
</dbReference>
<dbReference type="AlphaFoldDB" id="A0A9P0ZFE1"/>
<dbReference type="InterPro" id="IPR018221">
    <property type="entry name" value="Glyco_hydro_9_His_AS"/>
</dbReference>
<reference evidence="11" key="1">
    <citation type="submission" date="2022-07" db="EMBL/GenBank/DDBJ databases">
        <authorList>
            <person name="Macas J."/>
            <person name="Novak P."/>
            <person name="Neumann P."/>
        </authorList>
    </citation>
    <scope>NUCLEOTIDE SEQUENCE</scope>
</reference>
<evidence type="ECO:0000256" key="8">
    <source>
        <dbReference type="PROSITE-ProRule" id="PRU10059"/>
    </source>
</evidence>
<feature type="domain" description="Glycoside hydrolase family 9" evidence="10">
    <location>
        <begin position="36"/>
        <end position="492"/>
    </location>
</feature>
<keyword evidence="12" id="KW-1185">Reference proteome</keyword>
<dbReference type="GO" id="GO:0008810">
    <property type="term" value="F:cellulase activity"/>
    <property type="evidence" value="ECO:0007669"/>
    <property type="project" value="UniProtKB-EC"/>
</dbReference>
<protein>
    <recommendedName>
        <fullName evidence="9">Endoglucanase</fullName>
        <ecNumber evidence="9">3.2.1.4</ecNumber>
    </recommendedName>
</protein>
<dbReference type="InterPro" id="IPR001701">
    <property type="entry name" value="Glyco_hydro_9"/>
</dbReference>
<feature type="chain" id="PRO_5040541705" description="Endoglucanase" evidence="9">
    <location>
        <begin position="34"/>
        <end position="498"/>
    </location>
</feature>
<accession>A0A9P0ZFE1</accession>
<proteinExistence type="inferred from homology"/>
<dbReference type="OrthoDB" id="10257085at2759"/>
<evidence type="ECO:0000256" key="5">
    <source>
        <dbReference type="ARBA" id="ARBA00023277"/>
    </source>
</evidence>
<keyword evidence="9" id="KW-0732">Signal</keyword>
<dbReference type="Gene3D" id="1.50.10.10">
    <property type="match status" value="1"/>
</dbReference>
<dbReference type="FunFam" id="1.50.10.10:FF:000020">
    <property type="entry name" value="Endoglucanase"/>
    <property type="match status" value="1"/>
</dbReference>